<dbReference type="InterPro" id="IPR008490">
    <property type="entry name" value="Transposase_InsH_N"/>
</dbReference>
<protein>
    <submittedName>
        <fullName evidence="4">Transposase</fullName>
    </submittedName>
</protein>
<evidence type="ECO:0000259" key="2">
    <source>
        <dbReference type="Pfam" id="PF05598"/>
    </source>
</evidence>
<dbReference type="AlphaFoldDB" id="A0A840G5D0"/>
<dbReference type="InterPro" id="IPR025668">
    <property type="entry name" value="Tnp_DDE_dom"/>
</dbReference>
<dbReference type="Proteomes" id="UP000587070">
    <property type="component" value="Unassembled WGS sequence"/>
</dbReference>
<dbReference type="EMBL" id="JACIGE010000006">
    <property type="protein sequence ID" value="MBB4247583.1"/>
    <property type="molecule type" value="Genomic_DNA"/>
</dbReference>
<sequence>MKRFIEGESRSQLSLLPECLEDYIGPDNPVRVVDAFVEALDLAEMGFDTSAAATGRPGYHPGLLLKLYIYGYLNRIQSSRRLERGAGRNVELMWLTGRLCPDFKTIADFRRDNGKGIRNVCRRFVALCRQLDLFSEAAVAVDGSKFKAVNNRDKNFTPHKLAQRMKQIDESIERYLQELDTADRTQSSDAGRRGQHIQEKLGKLRQQMEYLRQMEEQLKLQPDEQLSLTDPDARSMATSGRGTGMVGYNVQASVDTKHHLIVAHEVTNEGHDRRQLSNMALKSMDATGTEQLDVLADRGYFKGPEILKCVEAGITPWVPKTMTSDNKAKGLFDKRDFIYIEADDEYRCPAGERLIYRYSSSEDGMKIDHYFASSLTCRQCAQKAQCTTGKERRVRRWEHEGVLDAMQHRMNITPGKMKQRRCTVEHVFGTLKFWMGSAHFLMRRLKNVKTEMSLHVLGYNLRRVINLLGADELIAAIRRCMAAT</sequence>
<dbReference type="RefSeq" id="WP_153116548.1">
    <property type="nucleotide sequence ID" value="NZ_JACIGE010000006.1"/>
</dbReference>
<keyword evidence="1" id="KW-0175">Coiled coil</keyword>
<feature type="domain" description="Transposase DDE" evidence="3">
    <location>
        <begin position="348"/>
        <end position="464"/>
    </location>
</feature>
<reference evidence="4 5" key="1">
    <citation type="submission" date="2020-08" db="EMBL/GenBank/DDBJ databases">
        <title>Genome sequencing of Purple Non-Sulfur Bacteria from various extreme environments.</title>
        <authorList>
            <person name="Mayer M."/>
        </authorList>
    </citation>
    <scope>NUCLEOTIDE SEQUENCE [LARGE SCALE GENOMIC DNA]</scope>
    <source>
        <strain evidence="4 5">2761</strain>
    </source>
</reference>
<dbReference type="PANTHER" id="PTHR33408">
    <property type="entry name" value="TRANSPOSASE"/>
    <property type="match status" value="1"/>
</dbReference>
<dbReference type="NCBIfam" id="NF033551">
    <property type="entry name" value="transpos_IS1182"/>
    <property type="match status" value="1"/>
</dbReference>
<dbReference type="Pfam" id="PF13751">
    <property type="entry name" value="DDE_Tnp_1_6"/>
    <property type="match status" value="1"/>
</dbReference>
<dbReference type="PANTHER" id="PTHR33408:SF2">
    <property type="entry name" value="TRANSPOSASE DDE DOMAIN-CONTAINING PROTEIN"/>
    <property type="match status" value="1"/>
</dbReference>
<feature type="coiled-coil region" evidence="1">
    <location>
        <begin position="165"/>
        <end position="221"/>
    </location>
</feature>
<dbReference type="OrthoDB" id="111180at2"/>
<dbReference type="Pfam" id="PF05598">
    <property type="entry name" value="DUF772"/>
    <property type="match status" value="1"/>
</dbReference>
<organism evidence="4 5">
    <name type="scientific">Rhodocyclus tenuis</name>
    <name type="common">Rhodospirillum tenue</name>
    <dbReference type="NCBI Taxonomy" id="1066"/>
    <lineage>
        <taxon>Bacteria</taxon>
        <taxon>Pseudomonadati</taxon>
        <taxon>Pseudomonadota</taxon>
        <taxon>Betaproteobacteria</taxon>
        <taxon>Rhodocyclales</taxon>
        <taxon>Rhodocyclaceae</taxon>
        <taxon>Rhodocyclus</taxon>
    </lineage>
</organism>
<dbReference type="InterPro" id="IPR047629">
    <property type="entry name" value="IS1182_transpos"/>
</dbReference>
<evidence type="ECO:0000313" key="4">
    <source>
        <dbReference type="EMBL" id="MBB4247583.1"/>
    </source>
</evidence>
<evidence type="ECO:0000259" key="3">
    <source>
        <dbReference type="Pfam" id="PF13751"/>
    </source>
</evidence>
<name>A0A840G5D0_RHOTE</name>
<feature type="domain" description="Transposase InsH N-terminal" evidence="2">
    <location>
        <begin position="19"/>
        <end position="111"/>
    </location>
</feature>
<keyword evidence="5" id="KW-1185">Reference proteome</keyword>
<gene>
    <name evidence="4" type="ORF">GGD90_001957</name>
</gene>
<evidence type="ECO:0000313" key="5">
    <source>
        <dbReference type="Proteomes" id="UP000587070"/>
    </source>
</evidence>
<evidence type="ECO:0000256" key="1">
    <source>
        <dbReference type="SAM" id="Coils"/>
    </source>
</evidence>
<proteinExistence type="predicted"/>
<comment type="caution">
    <text evidence="4">The sequence shown here is derived from an EMBL/GenBank/DDBJ whole genome shotgun (WGS) entry which is preliminary data.</text>
</comment>
<accession>A0A840G5D0</accession>